<dbReference type="EMBL" id="CAJVPS010018117">
    <property type="protein sequence ID" value="CAG8696289.1"/>
    <property type="molecule type" value="Genomic_DNA"/>
</dbReference>
<gene>
    <name evidence="1" type="ORF">ALEPTO_LOCUS11400</name>
</gene>
<dbReference type="AlphaFoldDB" id="A0A9N9EXY5"/>
<organism evidence="1 2">
    <name type="scientific">Ambispora leptoticha</name>
    <dbReference type="NCBI Taxonomy" id="144679"/>
    <lineage>
        <taxon>Eukaryota</taxon>
        <taxon>Fungi</taxon>
        <taxon>Fungi incertae sedis</taxon>
        <taxon>Mucoromycota</taxon>
        <taxon>Glomeromycotina</taxon>
        <taxon>Glomeromycetes</taxon>
        <taxon>Archaeosporales</taxon>
        <taxon>Ambisporaceae</taxon>
        <taxon>Ambispora</taxon>
    </lineage>
</organism>
<name>A0A9N9EXY5_9GLOM</name>
<keyword evidence="2" id="KW-1185">Reference proteome</keyword>
<sequence>QQAGLAGPAGSAAAQLWLSRSKYSTNKRFAKNLCLVREIIEVELLGLNYCGSAMADP</sequence>
<comment type="caution">
    <text evidence="1">The sequence shown here is derived from an EMBL/GenBank/DDBJ whole genome shotgun (WGS) entry which is preliminary data.</text>
</comment>
<evidence type="ECO:0000313" key="2">
    <source>
        <dbReference type="Proteomes" id="UP000789508"/>
    </source>
</evidence>
<proteinExistence type="predicted"/>
<evidence type="ECO:0000313" key="1">
    <source>
        <dbReference type="EMBL" id="CAG8696289.1"/>
    </source>
</evidence>
<dbReference type="Proteomes" id="UP000789508">
    <property type="component" value="Unassembled WGS sequence"/>
</dbReference>
<reference evidence="1" key="1">
    <citation type="submission" date="2021-06" db="EMBL/GenBank/DDBJ databases">
        <authorList>
            <person name="Kallberg Y."/>
            <person name="Tangrot J."/>
            <person name="Rosling A."/>
        </authorList>
    </citation>
    <scope>NUCLEOTIDE SEQUENCE</scope>
    <source>
        <strain evidence="1">FL130A</strain>
    </source>
</reference>
<protein>
    <submittedName>
        <fullName evidence="1">5396_t:CDS:1</fullName>
    </submittedName>
</protein>
<feature type="non-terminal residue" evidence="1">
    <location>
        <position position="1"/>
    </location>
</feature>
<accession>A0A9N9EXY5</accession>